<comment type="caution">
    <text evidence="2">The sequence shown here is derived from an EMBL/GenBank/DDBJ whole genome shotgun (WGS) entry which is preliminary data.</text>
</comment>
<evidence type="ECO:0000313" key="2">
    <source>
        <dbReference type="EMBL" id="KAG8550865.1"/>
    </source>
</evidence>
<keyword evidence="3" id="KW-1185">Reference proteome</keyword>
<dbReference type="Pfam" id="PF18861">
    <property type="entry name" value="PTP_tm"/>
    <property type="match status" value="1"/>
</dbReference>
<proteinExistence type="predicted"/>
<dbReference type="SUPFAM" id="SSF49265">
    <property type="entry name" value="Fibronectin type III"/>
    <property type="match status" value="1"/>
</dbReference>
<name>A0AAV6ZU51_ENGPU</name>
<dbReference type="PANTHER" id="PTHR46957">
    <property type="entry name" value="CYTOKINE RECEPTOR"/>
    <property type="match status" value="1"/>
</dbReference>
<dbReference type="EMBL" id="WNYA01000020">
    <property type="protein sequence ID" value="KAG8550865.1"/>
    <property type="molecule type" value="Genomic_DNA"/>
</dbReference>
<dbReference type="GO" id="GO:0016020">
    <property type="term" value="C:membrane"/>
    <property type="evidence" value="ECO:0007669"/>
    <property type="project" value="UniProtKB-SubCell"/>
</dbReference>
<dbReference type="InterPro" id="IPR041201">
    <property type="entry name" value="PTPRJ_TM"/>
</dbReference>
<dbReference type="PANTHER" id="PTHR46957:SF3">
    <property type="entry name" value="CYTOKINE RECEPTOR"/>
    <property type="match status" value="1"/>
</dbReference>
<dbReference type="Proteomes" id="UP000824782">
    <property type="component" value="Unassembled WGS sequence"/>
</dbReference>
<gene>
    <name evidence="2" type="ORF">GDO81_029632</name>
</gene>
<dbReference type="AlphaFoldDB" id="A0AAV6ZU51"/>
<accession>A0AAV6ZU51</accession>
<evidence type="ECO:0000313" key="3">
    <source>
        <dbReference type="Proteomes" id="UP000824782"/>
    </source>
</evidence>
<feature type="domain" description="PTPRJ transmembrane" evidence="1">
    <location>
        <begin position="61"/>
        <end position="185"/>
    </location>
</feature>
<reference evidence="2" key="1">
    <citation type="thesis" date="2020" institute="ProQuest LLC" country="789 East Eisenhower Parkway, Ann Arbor, MI, USA">
        <title>Comparative Genomics and Chromosome Evolution.</title>
        <authorList>
            <person name="Mudd A.B."/>
        </authorList>
    </citation>
    <scope>NUCLEOTIDE SEQUENCE</scope>
    <source>
        <strain evidence="2">237g6f4</strain>
        <tissue evidence="2">Blood</tissue>
    </source>
</reference>
<sequence>MQGLNFNTVYTVTMTTLSSCGKPSAMVQKKCKTYNGSPPEPPALTIVTMSPPSPYSFQFTFPEFDASNGLIEAYAVIVSSVNAEGKRPSADDLLKTYDDFKSKTSNVYVAVIKNPGASTSQRSLRAATQTVNIGDGSTYRAYRNGPLSPSSSYWVGIVGFTTIIYNQDGLISPEKSLYAPTPYTSSSIDTPIDSGKCHTVVVTSKITLEFCFASFRLLLFHSLSSFTKKKLSIKLRFLLFPELYLFSKEISQHL</sequence>
<dbReference type="InterPro" id="IPR050713">
    <property type="entry name" value="RTP_Phos/Ushers"/>
</dbReference>
<dbReference type="InterPro" id="IPR036116">
    <property type="entry name" value="FN3_sf"/>
</dbReference>
<evidence type="ECO:0000259" key="1">
    <source>
        <dbReference type="Pfam" id="PF18861"/>
    </source>
</evidence>
<organism evidence="2 3">
    <name type="scientific">Engystomops pustulosus</name>
    <name type="common">Tungara frog</name>
    <name type="synonym">Physalaemus pustulosus</name>
    <dbReference type="NCBI Taxonomy" id="76066"/>
    <lineage>
        <taxon>Eukaryota</taxon>
        <taxon>Metazoa</taxon>
        <taxon>Chordata</taxon>
        <taxon>Craniata</taxon>
        <taxon>Vertebrata</taxon>
        <taxon>Euteleostomi</taxon>
        <taxon>Amphibia</taxon>
        <taxon>Batrachia</taxon>
        <taxon>Anura</taxon>
        <taxon>Neobatrachia</taxon>
        <taxon>Hyloidea</taxon>
        <taxon>Leptodactylidae</taxon>
        <taxon>Leiuperinae</taxon>
        <taxon>Engystomops</taxon>
    </lineage>
</organism>
<protein>
    <recommendedName>
        <fullName evidence="1">PTPRJ transmembrane domain-containing protein</fullName>
    </recommendedName>
</protein>